<accession>A0A4R7BVP1</accession>
<dbReference type="Pfam" id="PF20432">
    <property type="entry name" value="Xre-like-HTH"/>
    <property type="match status" value="1"/>
</dbReference>
<feature type="region of interest" description="Disordered" evidence="1">
    <location>
        <begin position="1"/>
        <end position="20"/>
    </location>
</feature>
<dbReference type="InterPro" id="IPR024467">
    <property type="entry name" value="Xre/MbcA/ParS-like_toxin-bd"/>
</dbReference>
<dbReference type="AlphaFoldDB" id="A0A4R7BVP1"/>
<protein>
    <submittedName>
        <fullName evidence="4">Uncharacterized protein DUF2384</fullName>
    </submittedName>
</protein>
<comment type="caution">
    <text evidence="4">The sequence shown here is derived from an EMBL/GenBank/DDBJ whole genome shotgun (WGS) entry which is preliminary data.</text>
</comment>
<dbReference type="GO" id="GO:0003677">
    <property type="term" value="F:DNA binding"/>
    <property type="evidence" value="ECO:0007669"/>
    <property type="project" value="InterPro"/>
</dbReference>
<evidence type="ECO:0000313" key="4">
    <source>
        <dbReference type="EMBL" id="TDR89938.1"/>
    </source>
</evidence>
<organism evidence="4 5">
    <name type="scientific">Enterovirga rhinocerotis</name>
    <dbReference type="NCBI Taxonomy" id="1339210"/>
    <lineage>
        <taxon>Bacteria</taxon>
        <taxon>Pseudomonadati</taxon>
        <taxon>Pseudomonadota</taxon>
        <taxon>Alphaproteobacteria</taxon>
        <taxon>Hyphomicrobiales</taxon>
        <taxon>Methylobacteriaceae</taxon>
        <taxon>Enterovirga</taxon>
    </lineage>
</organism>
<evidence type="ECO:0000313" key="5">
    <source>
        <dbReference type="Proteomes" id="UP000295122"/>
    </source>
</evidence>
<dbReference type="OrthoDB" id="117888at2"/>
<gene>
    <name evidence="4" type="ORF">EV668_2775</name>
</gene>
<feature type="domain" description="Antitoxin Xre/MbcA/ParS-like toxin-binding" evidence="2">
    <location>
        <begin position="87"/>
        <end position="139"/>
    </location>
</feature>
<dbReference type="InterPro" id="IPR046847">
    <property type="entry name" value="Xre-like_HTH"/>
</dbReference>
<dbReference type="Pfam" id="PF09722">
    <property type="entry name" value="Xre_MbcA_ParS_C"/>
    <property type="match status" value="1"/>
</dbReference>
<reference evidence="4 5" key="1">
    <citation type="submission" date="2019-03" db="EMBL/GenBank/DDBJ databases">
        <title>Genomic Encyclopedia of Type Strains, Phase IV (KMG-IV): sequencing the most valuable type-strain genomes for metagenomic binning, comparative biology and taxonomic classification.</title>
        <authorList>
            <person name="Goeker M."/>
        </authorList>
    </citation>
    <scope>NUCLEOTIDE SEQUENCE [LARGE SCALE GENOMIC DNA]</scope>
    <source>
        <strain evidence="4 5">DSM 25903</strain>
    </source>
</reference>
<keyword evidence="5" id="KW-1185">Reference proteome</keyword>
<sequence>MASASIAPIPIRPSPDPAGRVTAEEARAMLRAVMNLFERWRLSNADRLVLLGSPSERTFQRWRKGEIGPLSVDTIHRLGDLLGIHKALRYMFTDVERGYAWIGRPNEAFGGRSALDVMRQGAPADIARIRAYLDAERGGW</sequence>
<proteinExistence type="predicted"/>
<dbReference type="Proteomes" id="UP000295122">
    <property type="component" value="Unassembled WGS sequence"/>
</dbReference>
<name>A0A4R7BVP1_9HYPH</name>
<evidence type="ECO:0000256" key="1">
    <source>
        <dbReference type="SAM" id="MobiDB-lite"/>
    </source>
</evidence>
<feature type="domain" description="Antitoxin Xre-like helix-turn-helix" evidence="3">
    <location>
        <begin position="20"/>
        <end position="78"/>
    </location>
</feature>
<evidence type="ECO:0000259" key="2">
    <source>
        <dbReference type="Pfam" id="PF09722"/>
    </source>
</evidence>
<dbReference type="RefSeq" id="WP_133770947.1">
    <property type="nucleotide sequence ID" value="NZ_SNZR01000013.1"/>
</dbReference>
<evidence type="ECO:0000259" key="3">
    <source>
        <dbReference type="Pfam" id="PF20432"/>
    </source>
</evidence>
<dbReference type="EMBL" id="SNZR01000013">
    <property type="protein sequence ID" value="TDR89938.1"/>
    <property type="molecule type" value="Genomic_DNA"/>
</dbReference>